<dbReference type="EMBL" id="CP019698">
    <property type="protein sequence ID" value="AQS59241.1"/>
    <property type="molecule type" value="Genomic_DNA"/>
</dbReference>
<dbReference type="InterPro" id="IPR013767">
    <property type="entry name" value="PAS_fold"/>
</dbReference>
<evidence type="ECO:0000256" key="6">
    <source>
        <dbReference type="SAM" id="Phobius"/>
    </source>
</evidence>
<dbReference type="InterPro" id="IPR036890">
    <property type="entry name" value="HATPase_C_sf"/>
</dbReference>
<dbReference type="RefSeq" id="WP_077714311.1">
    <property type="nucleotide sequence ID" value="NZ_CP019698.1"/>
</dbReference>
<accession>A0A1S6IWU7</accession>
<evidence type="ECO:0000256" key="1">
    <source>
        <dbReference type="ARBA" id="ARBA00000085"/>
    </source>
</evidence>
<dbReference type="PANTHER" id="PTHR24421">
    <property type="entry name" value="NITRATE/NITRITE SENSOR PROTEIN NARX-RELATED"/>
    <property type="match status" value="1"/>
</dbReference>
<evidence type="ECO:0000313" key="9">
    <source>
        <dbReference type="Proteomes" id="UP000189464"/>
    </source>
</evidence>
<name>A0A1S6IWU7_9FIRM</name>
<organism evidence="8 9">
    <name type="scientific">Desulforamulus ferrireducens</name>
    <dbReference type="NCBI Taxonomy" id="1833852"/>
    <lineage>
        <taxon>Bacteria</taxon>
        <taxon>Bacillati</taxon>
        <taxon>Bacillota</taxon>
        <taxon>Clostridia</taxon>
        <taxon>Eubacteriales</taxon>
        <taxon>Peptococcaceae</taxon>
        <taxon>Desulforamulus</taxon>
    </lineage>
</organism>
<protein>
    <recommendedName>
        <fullName evidence="2">histidine kinase</fullName>
        <ecNumber evidence="2">2.7.13.3</ecNumber>
    </recommendedName>
</protein>
<keyword evidence="5" id="KW-0902">Two-component regulatory system</keyword>
<reference evidence="8 9" key="1">
    <citation type="journal article" date="2016" name="Int. J. Syst. Evol. Microbiol.">
        <title>Desulfotomaculum ferrireducens sp. nov., a moderately thermophilic sulfate-reducing and dissimilatory Fe(III)-reducing bacterium isolated from compost.</title>
        <authorList>
            <person name="Yang G."/>
            <person name="Guo J."/>
            <person name="Zhuang L."/>
            <person name="Yuan Y."/>
            <person name="Zhou S."/>
        </authorList>
    </citation>
    <scope>NUCLEOTIDE SEQUENCE [LARGE SCALE GENOMIC DNA]</scope>
    <source>
        <strain evidence="8 9">GSS09</strain>
    </source>
</reference>
<keyword evidence="3" id="KW-0808">Transferase</keyword>
<feature type="transmembrane region" description="Helical" evidence="6">
    <location>
        <begin position="7"/>
        <end position="26"/>
    </location>
</feature>
<dbReference type="KEGG" id="dfg:B0537_09200"/>
<evidence type="ECO:0000259" key="7">
    <source>
        <dbReference type="SMART" id="SM00387"/>
    </source>
</evidence>
<comment type="catalytic activity">
    <reaction evidence="1">
        <text>ATP + protein L-histidine = ADP + protein N-phospho-L-histidine.</text>
        <dbReference type="EC" id="2.7.13.3"/>
    </reaction>
</comment>
<dbReference type="GO" id="GO:0000160">
    <property type="term" value="P:phosphorelay signal transduction system"/>
    <property type="evidence" value="ECO:0007669"/>
    <property type="project" value="UniProtKB-KW"/>
</dbReference>
<evidence type="ECO:0000313" key="8">
    <source>
        <dbReference type="EMBL" id="AQS59241.1"/>
    </source>
</evidence>
<evidence type="ECO:0000256" key="2">
    <source>
        <dbReference type="ARBA" id="ARBA00012438"/>
    </source>
</evidence>
<keyword evidence="4 8" id="KW-0418">Kinase</keyword>
<dbReference type="CDD" id="cd16917">
    <property type="entry name" value="HATPase_UhpB-NarQ-NarX-like"/>
    <property type="match status" value="1"/>
</dbReference>
<dbReference type="SUPFAM" id="SSF55785">
    <property type="entry name" value="PYP-like sensor domain (PAS domain)"/>
    <property type="match status" value="1"/>
</dbReference>
<feature type="domain" description="Histidine kinase/HSP90-like ATPase" evidence="7">
    <location>
        <begin position="439"/>
        <end position="526"/>
    </location>
</feature>
<dbReference type="CDD" id="cd00130">
    <property type="entry name" value="PAS"/>
    <property type="match status" value="1"/>
</dbReference>
<keyword evidence="6" id="KW-1133">Transmembrane helix</keyword>
<dbReference type="SMART" id="SM00387">
    <property type="entry name" value="HATPase_c"/>
    <property type="match status" value="1"/>
</dbReference>
<sequence length="541" mass="62537">MSINKKYLTIAIILVFLSLASCLFLFKNINQAHLQISTLQQDQGRIAQLQQFTYNLDLLGVSVGDYILFQNESDLDFYYKSGSDLLKDEVSLYEPENPERNKKVLDLIETYHAYLSFIESRVLQEDIVNREALFQDNEEFANSLRIKANVVLNSYQQEVTSYSEAINHNSSQIRYLVLFILISSLLLLPFLLYLIFKPIIKKGLYLDYCFSNTDTCLLFINSEGVVKDINKAAQDLFEMLPEALLEKNINKFPEEMPQLQRITQPLLHTLMYQEEQLKVRVTFYKDGRPIELSVDYIPVFLMNRLVGALMMARTATNQKDKPLLLDTLEKERKRISIEIHDWIARYMSTIIHSLDFSLKLHQKGELMGQELMQRLSDLRNHCQNAAIEMRGIMNDIHPYLIDKVGLISALESYIPIFEKLNKIRVFIFYQDRALRIKKKDEIIIYRIIQEALSNVVKHANATEVDINFTIENKSLTIEVMDNGDKQEDFVAGKGLWGMKERASLIGAEIHFGYCETGFCVTLKVPILPGGETDGENQNYVD</sequence>
<dbReference type="PANTHER" id="PTHR24421:SF10">
    <property type="entry name" value="NITRATE_NITRITE SENSOR PROTEIN NARQ"/>
    <property type="match status" value="1"/>
</dbReference>
<dbReference type="InterPro" id="IPR003594">
    <property type="entry name" value="HATPase_dom"/>
</dbReference>
<keyword evidence="9" id="KW-1185">Reference proteome</keyword>
<dbReference type="Gene3D" id="1.20.5.1930">
    <property type="match status" value="1"/>
</dbReference>
<dbReference type="InterPro" id="IPR035965">
    <property type="entry name" value="PAS-like_dom_sf"/>
</dbReference>
<dbReference type="InterPro" id="IPR050482">
    <property type="entry name" value="Sensor_HK_TwoCompSys"/>
</dbReference>
<proteinExistence type="predicted"/>
<dbReference type="AlphaFoldDB" id="A0A1S6IWU7"/>
<dbReference type="Pfam" id="PF00989">
    <property type="entry name" value="PAS"/>
    <property type="match status" value="1"/>
</dbReference>
<dbReference type="GO" id="GO:0004673">
    <property type="term" value="F:protein histidine kinase activity"/>
    <property type="evidence" value="ECO:0007669"/>
    <property type="project" value="UniProtKB-EC"/>
</dbReference>
<keyword evidence="6" id="KW-0472">Membrane</keyword>
<dbReference type="Pfam" id="PF02518">
    <property type="entry name" value="HATPase_c"/>
    <property type="match status" value="1"/>
</dbReference>
<dbReference type="Gene3D" id="3.30.450.20">
    <property type="entry name" value="PAS domain"/>
    <property type="match status" value="1"/>
</dbReference>
<dbReference type="SUPFAM" id="SSF55874">
    <property type="entry name" value="ATPase domain of HSP90 chaperone/DNA topoisomerase II/histidine kinase"/>
    <property type="match status" value="1"/>
</dbReference>
<evidence type="ECO:0000256" key="4">
    <source>
        <dbReference type="ARBA" id="ARBA00022777"/>
    </source>
</evidence>
<evidence type="ECO:0000256" key="3">
    <source>
        <dbReference type="ARBA" id="ARBA00022679"/>
    </source>
</evidence>
<dbReference type="InterPro" id="IPR000014">
    <property type="entry name" value="PAS"/>
</dbReference>
<dbReference type="OrthoDB" id="9781904at2"/>
<gene>
    <name evidence="8" type="ORF">B0537_09200</name>
</gene>
<evidence type="ECO:0000256" key="5">
    <source>
        <dbReference type="ARBA" id="ARBA00023012"/>
    </source>
</evidence>
<dbReference type="GO" id="GO:0006355">
    <property type="term" value="P:regulation of DNA-templated transcription"/>
    <property type="evidence" value="ECO:0007669"/>
    <property type="project" value="InterPro"/>
</dbReference>
<keyword evidence="6" id="KW-0812">Transmembrane</keyword>
<dbReference type="PROSITE" id="PS51257">
    <property type="entry name" value="PROKAR_LIPOPROTEIN"/>
    <property type="match status" value="1"/>
</dbReference>
<dbReference type="Proteomes" id="UP000189464">
    <property type="component" value="Chromosome"/>
</dbReference>
<dbReference type="Gene3D" id="3.30.565.10">
    <property type="entry name" value="Histidine kinase-like ATPase, C-terminal domain"/>
    <property type="match status" value="1"/>
</dbReference>
<feature type="transmembrane region" description="Helical" evidence="6">
    <location>
        <begin position="175"/>
        <end position="196"/>
    </location>
</feature>
<dbReference type="STRING" id="1833852.B0537_09200"/>
<dbReference type="EC" id="2.7.13.3" evidence="2"/>